<dbReference type="EMBL" id="CM000785">
    <property type="protein sequence ID" value="AQL00746.1"/>
    <property type="molecule type" value="Genomic_DNA"/>
</dbReference>
<organism evidence="1">
    <name type="scientific">Zea mays</name>
    <name type="common">Maize</name>
    <dbReference type="NCBI Taxonomy" id="4577"/>
    <lineage>
        <taxon>Eukaryota</taxon>
        <taxon>Viridiplantae</taxon>
        <taxon>Streptophyta</taxon>
        <taxon>Embryophyta</taxon>
        <taxon>Tracheophyta</taxon>
        <taxon>Spermatophyta</taxon>
        <taxon>Magnoliopsida</taxon>
        <taxon>Liliopsida</taxon>
        <taxon>Poales</taxon>
        <taxon>Poaceae</taxon>
        <taxon>PACMAD clade</taxon>
        <taxon>Panicoideae</taxon>
        <taxon>Andropogonodae</taxon>
        <taxon>Andropogoneae</taxon>
        <taxon>Tripsacinae</taxon>
        <taxon>Zea</taxon>
    </lineage>
</organism>
<sequence>MATPSSSLCSSFASLRTASIGHPRDITSSTPRWCFLLLQMALPEIAQKITWLENEDTLLDSSGETDLAEHHKLGLDISEPEKKIIYEMMRPERTLLYLVPGRLVVGFTKLHMFFPLTVFHVAGKKVSKVHKIQWLVNP</sequence>
<name>A0A1D6NR03_MAIZE</name>
<dbReference type="InParanoid" id="A0A1D6NR03"/>
<accession>A0A1D6NR03</accession>
<gene>
    <name evidence="1" type="ORF">ZEAMMB73_Zm00001d044733</name>
</gene>
<reference evidence="1" key="1">
    <citation type="submission" date="2015-12" db="EMBL/GenBank/DDBJ databases">
        <title>Update maize B73 reference genome by single molecule sequencing technologies.</title>
        <authorList>
            <consortium name="Maize Genome Sequencing Project"/>
            <person name="Ware D."/>
        </authorList>
    </citation>
    <scope>NUCLEOTIDE SEQUENCE</scope>
    <source>
        <tissue evidence="1">Seedling</tissue>
    </source>
</reference>
<protein>
    <submittedName>
        <fullName evidence="1">Uncharacterized protein</fullName>
    </submittedName>
</protein>
<proteinExistence type="predicted"/>
<evidence type="ECO:0000313" key="1">
    <source>
        <dbReference type="EMBL" id="AQL00746.1"/>
    </source>
</evidence>
<dbReference type="STRING" id="4577.A0A1D6NR03"/>
<dbReference type="AlphaFoldDB" id="A0A1D6NR03"/>
<dbReference type="SMR" id="A0A1D6NR03"/>